<protein>
    <recommendedName>
        <fullName evidence="1">N-acetyltransferase domain-containing protein</fullName>
    </recommendedName>
</protein>
<evidence type="ECO:0000259" key="1">
    <source>
        <dbReference type="PROSITE" id="PS51186"/>
    </source>
</evidence>
<feature type="domain" description="N-acetyltransferase" evidence="1">
    <location>
        <begin position="118"/>
        <end position="267"/>
    </location>
</feature>
<organism evidence="2 3">
    <name type="scientific">Nocardioides bigeumensis</name>
    <dbReference type="NCBI Taxonomy" id="433657"/>
    <lineage>
        <taxon>Bacteria</taxon>
        <taxon>Bacillati</taxon>
        <taxon>Actinomycetota</taxon>
        <taxon>Actinomycetes</taxon>
        <taxon>Propionibacteriales</taxon>
        <taxon>Nocardioidaceae</taxon>
        <taxon>Nocardioides</taxon>
    </lineage>
</organism>
<accession>A0ABN2Y9V4</accession>
<evidence type="ECO:0000313" key="2">
    <source>
        <dbReference type="EMBL" id="GAA2123883.1"/>
    </source>
</evidence>
<proteinExistence type="predicted"/>
<dbReference type="EMBL" id="BAAAQQ010000011">
    <property type="protein sequence ID" value="GAA2123883.1"/>
    <property type="molecule type" value="Genomic_DNA"/>
</dbReference>
<sequence>MDVRSLAWQTDLAIARLAGSEVEDRGDHIVVRTPANPTYYWGNFHLLESPPTQAEVADVLARFDADFPGSEHKAIGVDGVEDQTSALGPLVAAGLTLEIATVMTASSVHPPPRPNRDATYRQLETDHDWAQRIELGMAVDTEYDPVKHRVFLTRKAEHDRALCAAGHGTWWGAFVGDDLASVMGLVEVETSDSGALGRYQSVETHPDFRGRGLAGTLVHRVATYGLEERGLRTLVMVADPEYLAIRIYRSVGFDGTEIETQLLKQGY</sequence>
<dbReference type="PROSITE" id="PS51186">
    <property type="entry name" value="GNAT"/>
    <property type="match status" value="1"/>
</dbReference>
<dbReference type="Gene3D" id="3.40.630.30">
    <property type="match status" value="1"/>
</dbReference>
<dbReference type="Pfam" id="PF00583">
    <property type="entry name" value="Acetyltransf_1"/>
    <property type="match status" value="1"/>
</dbReference>
<dbReference type="InterPro" id="IPR016181">
    <property type="entry name" value="Acyl_CoA_acyltransferase"/>
</dbReference>
<gene>
    <name evidence="2" type="ORF">GCM10009843_20040</name>
</gene>
<dbReference type="SUPFAM" id="SSF55729">
    <property type="entry name" value="Acyl-CoA N-acyltransferases (Nat)"/>
    <property type="match status" value="1"/>
</dbReference>
<reference evidence="2 3" key="1">
    <citation type="journal article" date="2019" name="Int. J. Syst. Evol. Microbiol.">
        <title>The Global Catalogue of Microorganisms (GCM) 10K type strain sequencing project: providing services to taxonomists for standard genome sequencing and annotation.</title>
        <authorList>
            <consortium name="The Broad Institute Genomics Platform"/>
            <consortium name="The Broad Institute Genome Sequencing Center for Infectious Disease"/>
            <person name="Wu L."/>
            <person name="Ma J."/>
        </authorList>
    </citation>
    <scope>NUCLEOTIDE SEQUENCE [LARGE SCALE GENOMIC DNA]</scope>
    <source>
        <strain evidence="2 3">JCM 16021</strain>
    </source>
</reference>
<comment type="caution">
    <text evidence="2">The sequence shown here is derived from an EMBL/GenBank/DDBJ whole genome shotgun (WGS) entry which is preliminary data.</text>
</comment>
<keyword evidence="3" id="KW-1185">Reference proteome</keyword>
<dbReference type="Proteomes" id="UP001500575">
    <property type="component" value="Unassembled WGS sequence"/>
</dbReference>
<dbReference type="InterPro" id="IPR000182">
    <property type="entry name" value="GNAT_dom"/>
</dbReference>
<name>A0ABN2Y9V4_9ACTN</name>
<dbReference type="RefSeq" id="WP_344303568.1">
    <property type="nucleotide sequence ID" value="NZ_BAAAQQ010000011.1"/>
</dbReference>
<evidence type="ECO:0000313" key="3">
    <source>
        <dbReference type="Proteomes" id="UP001500575"/>
    </source>
</evidence>